<proteinExistence type="predicted"/>
<sequence>MLWSDRFLMLRTANEEGGAMPEWGKASAVIGDVEIGVVVYSSTGDMVEIDEGGRRVVTGATECITGIGERSKGSEIIETGTISTNGDWICDISCLI</sequence>
<keyword evidence="2" id="KW-1185">Reference proteome</keyword>
<dbReference type="Proteomes" id="UP001151760">
    <property type="component" value="Unassembled WGS sequence"/>
</dbReference>
<comment type="caution">
    <text evidence="1">The sequence shown here is derived from an EMBL/GenBank/DDBJ whole genome shotgun (WGS) entry which is preliminary data.</text>
</comment>
<reference evidence="1" key="1">
    <citation type="journal article" date="2022" name="Int. J. Mol. Sci.">
        <title>Draft Genome of Tanacetum Coccineum: Genomic Comparison of Closely Related Tanacetum-Family Plants.</title>
        <authorList>
            <person name="Yamashiro T."/>
            <person name="Shiraishi A."/>
            <person name="Nakayama K."/>
            <person name="Satake H."/>
        </authorList>
    </citation>
    <scope>NUCLEOTIDE SEQUENCE</scope>
</reference>
<gene>
    <name evidence="1" type="ORF">Tco_1044033</name>
</gene>
<accession>A0ABQ5GNS9</accession>
<evidence type="ECO:0000313" key="2">
    <source>
        <dbReference type="Proteomes" id="UP001151760"/>
    </source>
</evidence>
<organism evidence="1 2">
    <name type="scientific">Tanacetum coccineum</name>
    <dbReference type="NCBI Taxonomy" id="301880"/>
    <lineage>
        <taxon>Eukaryota</taxon>
        <taxon>Viridiplantae</taxon>
        <taxon>Streptophyta</taxon>
        <taxon>Embryophyta</taxon>
        <taxon>Tracheophyta</taxon>
        <taxon>Spermatophyta</taxon>
        <taxon>Magnoliopsida</taxon>
        <taxon>eudicotyledons</taxon>
        <taxon>Gunneridae</taxon>
        <taxon>Pentapetalae</taxon>
        <taxon>asterids</taxon>
        <taxon>campanulids</taxon>
        <taxon>Asterales</taxon>
        <taxon>Asteraceae</taxon>
        <taxon>Asteroideae</taxon>
        <taxon>Anthemideae</taxon>
        <taxon>Anthemidinae</taxon>
        <taxon>Tanacetum</taxon>
    </lineage>
</organism>
<reference evidence="1" key="2">
    <citation type="submission" date="2022-01" db="EMBL/GenBank/DDBJ databases">
        <authorList>
            <person name="Yamashiro T."/>
            <person name="Shiraishi A."/>
            <person name="Satake H."/>
            <person name="Nakayama K."/>
        </authorList>
    </citation>
    <scope>NUCLEOTIDE SEQUENCE</scope>
</reference>
<dbReference type="EMBL" id="BQNB010018700">
    <property type="protein sequence ID" value="GJT77308.1"/>
    <property type="molecule type" value="Genomic_DNA"/>
</dbReference>
<evidence type="ECO:0000313" key="1">
    <source>
        <dbReference type="EMBL" id="GJT77308.1"/>
    </source>
</evidence>
<protein>
    <submittedName>
        <fullName evidence="1">Uncharacterized protein</fullName>
    </submittedName>
</protein>
<name>A0ABQ5GNS9_9ASTR</name>